<sequence>MECTSHVEENGDRLSALTIAEESITSYEDGRRQIAESTKLLKRWKKNEQEALWDNIDEDMHSFTLDLSAVEANNCDTSDNMSNRHFMDDIAATSNEPLLIASILKILYFHFNMLKANGETIPSSRGPFVLPPTSPHKSNSKRISSHLIRSPRHLSSISPFSPRTDMVADNDFFPSAYCSDSLPISTQSKSEVSPNNSFDSEYFSMDRQSNEELRFMKKIFTEYIANSSDNELSGGESVAYDGSSTSSSLNDLDETQNSMNSTFEHDDLDAHIIGFAEEYGSTTIGLKASTSFEYNGEQALDKPSLTTIPRQKIFCI</sequence>
<reference evidence="2 4" key="2">
    <citation type="submission" date="2018-11" db="EMBL/GenBank/DDBJ databases">
        <authorList>
            <consortium name="Pathogen Informatics"/>
        </authorList>
    </citation>
    <scope>NUCLEOTIDE SEQUENCE [LARGE SCALE GENOMIC DNA]</scope>
</reference>
<dbReference type="Proteomes" id="UP000038040">
    <property type="component" value="Unplaced"/>
</dbReference>
<evidence type="ECO:0000313" key="4">
    <source>
        <dbReference type="Proteomes" id="UP000274756"/>
    </source>
</evidence>
<dbReference type="AlphaFoldDB" id="A0A0N4UEC2"/>
<reference evidence="5" key="1">
    <citation type="submission" date="2017-02" db="UniProtKB">
        <authorList>
            <consortium name="WormBaseParasite"/>
        </authorList>
    </citation>
    <scope>IDENTIFICATION</scope>
</reference>
<dbReference type="Proteomes" id="UP000274756">
    <property type="component" value="Unassembled WGS sequence"/>
</dbReference>
<organism evidence="3 5">
    <name type="scientific">Dracunculus medinensis</name>
    <name type="common">Guinea worm</name>
    <dbReference type="NCBI Taxonomy" id="318479"/>
    <lineage>
        <taxon>Eukaryota</taxon>
        <taxon>Metazoa</taxon>
        <taxon>Ecdysozoa</taxon>
        <taxon>Nematoda</taxon>
        <taxon>Chromadorea</taxon>
        <taxon>Rhabditida</taxon>
        <taxon>Spirurina</taxon>
        <taxon>Dracunculoidea</taxon>
        <taxon>Dracunculidae</taxon>
        <taxon>Dracunculus</taxon>
    </lineage>
</organism>
<evidence type="ECO:0000313" key="5">
    <source>
        <dbReference type="WBParaSite" id="DME_0000572001-mRNA-1"/>
    </source>
</evidence>
<accession>A0A0N4UEC2</accession>
<proteinExistence type="predicted"/>
<feature type="compositionally biased region" description="Polar residues" evidence="1">
    <location>
        <begin position="242"/>
        <end position="261"/>
    </location>
</feature>
<feature type="region of interest" description="Disordered" evidence="1">
    <location>
        <begin position="231"/>
        <end position="261"/>
    </location>
</feature>
<protein>
    <submittedName>
        <fullName evidence="5">Clathrin_bdg domain-containing protein</fullName>
    </submittedName>
</protein>
<dbReference type="EMBL" id="UYYG01000007">
    <property type="protein sequence ID" value="VDN50792.1"/>
    <property type="molecule type" value="Genomic_DNA"/>
</dbReference>
<evidence type="ECO:0000313" key="3">
    <source>
        <dbReference type="Proteomes" id="UP000038040"/>
    </source>
</evidence>
<evidence type="ECO:0000256" key="1">
    <source>
        <dbReference type="SAM" id="MobiDB-lite"/>
    </source>
</evidence>
<keyword evidence="4" id="KW-1185">Reference proteome</keyword>
<evidence type="ECO:0000313" key="2">
    <source>
        <dbReference type="EMBL" id="VDN50792.1"/>
    </source>
</evidence>
<gene>
    <name evidence="2" type="ORF">DME_LOCUS765</name>
</gene>
<dbReference type="WBParaSite" id="DME_0000572001-mRNA-1">
    <property type="protein sequence ID" value="DME_0000572001-mRNA-1"/>
    <property type="gene ID" value="DME_0000572001"/>
</dbReference>
<name>A0A0N4UEC2_DRAME</name>
<feature type="region of interest" description="Disordered" evidence="1">
    <location>
        <begin position="126"/>
        <end position="145"/>
    </location>
</feature>